<name>A0A1I8FLF8_9PLAT</name>
<protein>
    <submittedName>
        <fullName evidence="2">DUF4704 domain-containing protein</fullName>
    </submittedName>
</protein>
<proteinExistence type="predicted"/>
<reference evidence="2" key="1">
    <citation type="submission" date="2016-11" db="UniProtKB">
        <authorList>
            <consortium name="WormBaseParasite"/>
        </authorList>
    </citation>
    <scope>IDENTIFICATION</scope>
</reference>
<keyword evidence="1" id="KW-1185">Reference proteome</keyword>
<sequence length="994" mass="106841">WLPTYTFRRFGGHVTTVDILLNAGAEYANSRGFLGVSRSGFARSTVAAPSLRRKGGGMCGRGYSMGRFVHCSDGGAIDVEICRCPKSGSAAVLMIAGRAFTGGSIAAFAPGPDFGTAEIWPNCWRLLAFDCGFQYSGSLADCLAGLRLRCRRIREGQGAWAVGRLDAYGPVARFPFRRRQSLLCNALLSMEQADCTPAVWLLLLKNLLIKTLSALEGTRPRAPGAITCSGSALIRIIRTKFSIQFETICRRSNCWSIDPGDSAEFALSKRLAACLTLASLVERCVVFVNEELPSALAKATSGGGGGGGGGGGRRRELIRQLRRLWLQRRLLETFATVLTALDNASCRQADDGKAWPIRADLALCLGGGDQLRLAANQAIVSLLNAIKRRPDDGLAEQLLNYLCDQLPAPGSERATAKAADASISQQCLPDQPDRADVRLSTLTSPNLPVRSLYSAIGPTLCCTARKLSPSPLLVRRRNGFRDKRYSGSEAESLALFKLLGPARTRQASRTPGLPGPAAAAPVSTCWPPATLPLHDAAVMAQQPAALGPAASAAVHCQAHAYFYAYSPFCADSRTIGESTLSPPLPASEEVDLSVRLQQLLGSALGALLASPGCPPKSAACAVPGLTELAAAPLRCAGTGAFATTLMLAGGAVAPAAVGARLSVCAVRLMAACLSGAAAATSGDLGLVTSSIGTRLKIYMRCLMTAATLAKQSRCLDDDVGQDAQGSSDLRGQWLGLRHHMMRTCEVTFSGPNLRLVLKYLLDGANDRLFSTACSCPALPRRQGGQTGRGVARFSLLCFGQSRHVLSFQWFWATWEVSWFCVLNKLKVPPWNRAQDTFLAIEDALNRLVNQRLSANPSDWHRGYCVLLFMEQLEKLVFNAYEGCAILSGLSHFKSVKYFFRTNKSTCLEWFHRTRPIVMQLCDRLDSPETEWANKLTVCTACTLGARLGWGGRLLCVRAAAERADGKLESALQLYEQHLQDLLMNGIGRPGEVRL</sequence>
<dbReference type="GO" id="GO:0000184">
    <property type="term" value="P:nuclear-transcribed mRNA catabolic process, nonsense-mediated decay"/>
    <property type="evidence" value="ECO:0007669"/>
    <property type="project" value="InterPro"/>
</dbReference>
<dbReference type="AlphaFoldDB" id="A0A1I8FLF8"/>
<evidence type="ECO:0000313" key="2">
    <source>
        <dbReference type="WBParaSite" id="maker-unitig_38739-snap-gene-0.2-mRNA-1"/>
    </source>
</evidence>
<dbReference type="Pfam" id="PF15785">
    <property type="entry name" value="SMG1"/>
    <property type="match status" value="1"/>
</dbReference>
<dbReference type="InterPro" id="IPR031559">
    <property type="entry name" value="SMG1"/>
</dbReference>
<organism evidence="1 2">
    <name type="scientific">Macrostomum lignano</name>
    <dbReference type="NCBI Taxonomy" id="282301"/>
    <lineage>
        <taxon>Eukaryota</taxon>
        <taxon>Metazoa</taxon>
        <taxon>Spiralia</taxon>
        <taxon>Lophotrochozoa</taxon>
        <taxon>Platyhelminthes</taxon>
        <taxon>Rhabditophora</taxon>
        <taxon>Macrostomorpha</taxon>
        <taxon>Macrostomida</taxon>
        <taxon>Macrostomidae</taxon>
        <taxon>Macrostomum</taxon>
    </lineage>
</organism>
<evidence type="ECO:0000313" key="1">
    <source>
        <dbReference type="Proteomes" id="UP000095280"/>
    </source>
</evidence>
<accession>A0A1I8FLF8</accession>
<dbReference type="GO" id="GO:0004674">
    <property type="term" value="F:protein serine/threonine kinase activity"/>
    <property type="evidence" value="ECO:0007669"/>
    <property type="project" value="InterPro"/>
</dbReference>
<dbReference type="WBParaSite" id="maker-unitig_38739-snap-gene-0.2-mRNA-1">
    <property type="protein sequence ID" value="maker-unitig_38739-snap-gene-0.2-mRNA-1"/>
    <property type="gene ID" value="maker-unitig_38739-snap-gene-0.2"/>
</dbReference>
<dbReference type="Proteomes" id="UP000095280">
    <property type="component" value="Unplaced"/>
</dbReference>